<dbReference type="CDD" id="cd00082">
    <property type="entry name" value="HisKA"/>
    <property type="match status" value="1"/>
</dbReference>
<keyword evidence="7" id="KW-0175">Coiled coil</keyword>
<evidence type="ECO:0000256" key="5">
    <source>
        <dbReference type="ARBA" id="ARBA00022777"/>
    </source>
</evidence>
<protein>
    <recommendedName>
        <fullName evidence="2">histidine kinase</fullName>
        <ecNumber evidence="2">2.7.13.3</ecNumber>
    </recommendedName>
</protein>
<dbReference type="Pfam" id="PF00512">
    <property type="entry name" value="HisKA"/>
    <property type="match status" value="1"/>
</dbReference>
<keyword evidence="5" id="KW-0418">Kinase</keyword>
<dbReference type="SMART" id="SM00388">
    <property type="entry name" value="HisKA"/>
    <property type="match status" value="1"/>
</dbReference>
<keyword evidence="8" id="KW-1133">Transmembrane helix</keyword>
<dbReference type="EMBL" id="BQKM01000001">
    <property type="protein sequence ID" value="GJN51272.1"/>
    <property type="molecule type" value="Genomic_DNA"/>
</dbReference>
<evidence type="ECO:0000256" key="2">
    <source>
        <dbReference type="ARBA" id="ARBA00012438"/>
    </source>
</evidence>
<feature type="domain" description="Response regulatory" evidence="11">
    <location>
        <begin position="664"/>
        <end position="780"/>
    </location>
</feature>
<keyword evidence="8" id="KW-0812">Transmembrane</keyword>
<evidence type="ECO:0000256" key="7">
    <source>
        <dbReference type="SAM" id="Coils"/>
    </source>
</evidence>
<sequence>MIRLSLLPCLFLLSWLLAAPAQAAAPIDLRDWNPELQPMHALEGDWRLTWIEPERAEQQVRIPFTWGKGTPRFWGEVGFGRVELRSQLMLPAHTRQLALYFDDFKSAARVWVDGALVLERGRPGDAQDEVPRLQSAIVPLPLGHTQVDIRIELSNHFHHEGGIDMAVRAGTLQTLQMDASRQRALYLLTVGAAFMMALFMGLLDRSAARSLGGAPLAAMLVLAGMRAASSGELLDHYLQWPALWIYRIEYLSGHLFAPAYGFLLLRLFPGELSRRIVALLACVGALGAALTLLLPASFFTLLRDPCALWLLLSELYFLGALLLAARRRRAGAMGVLLGMVVMDATIINDLLMYSFSVSTLNLIPVGVLFFLLSHGLVVGSRVVAALQHSNQLRDDLQRLNASLEARVDERTRALAVARDQALHEAQQSLEREAMLSHELRTPLVAIQGHLQLLDQGGLDGRQQQRIETVRTAAQSLTDVLDGLMLLSRAEKLELPAAQAFSPGRLAEECASIFQPQAEARALRLSTACAADLPAFVLGNPKPLRQILFNLLGNALKFTDSGEVVIRLDKTGEGIAIEVRDTGPGIRPELQASIFDAFVRDPLSDRPGIGLGLYISARLAALIGGQLTLDSAPGRGTAIRLALPWPEVGEPEPDADEVALLQGMRVLLVEDVDVSRLVTAELLQSWGCQVGTASSGLEAVAACLAAPYDLVLMDMRLPDIDGLAASRRILEGAREPRPLLLALTANAGDLDPQQCREAGLAGVLAKPLHREALLAVLERWETPAPVAGQQAEAISRERLAMLRGWLGAALFDRLLPTLCTSLREIRASLASLPDGGQGTEQLEALCHRLRGSTLNFGLDQLAQAAERTRRAEQVPALLAVLDRHLALLEDRLAVEAAMRRTDA</sequence>
<evidence type="ECO:0000256" key="1">
    <source>
        <dbReference type="ARBA" id="ARBA00000085"/>
    </source>
</evidence>
<feature type="transmembrane region" description="Helical" evidence="8">
    <location>
        <begin position="210"/>
        <end position="228"/>
    </location>
</feature>
<reference evidence="12 14" key="1">
    <citation type="submission" date="2020-05" db="EMBL/GenBank/DDBJ databases">
        <title>Characterization of novel class B3 metallo-beta-lactamase from novel Pseudomonas species.</title>
        <authorList>
            <person name="Yamada K."/>
            <person name="Aoki K."/>
            <person name="Ishii Y."/>
        </authorList>
    </citation>
    <scope>NUCLEOTIDE SEQUENCE [LARGE SCALE GENOMIC DNA]</scope>
    <source>
        <strain evidence="12 14">TUM18999</strain>
        <strain evidence="13 15">TUM20286</strain>
    </source>
</reference>
<feature type="transmembrane region" description="Helical" evidence="8">
    <location>
        <begin position="307"/>
        <end position="325"/>
    </location>
</feature>
<evidence type="ECO:0000313" key="12">
    <source>
        <dbReference type="EMBL" id="BCG25998.1"/>
    </source>
</evidence>
<evidence type="ECO:0000313" key="13">
    <source>
        <dbReference type="EMBL" id="GJN51272.1"/>
    </source>
</evidence>
<dbReference type="AlphaFoldDB" id="A0A6J4E9A0"/>
<feature type="coiled-coil region" evidence="7">
    <location>
        <begin position="386"/>
        <end position="413"/>
    </location>
</feature>
<name>A0A6J4E9A0_9PSED</name>
<dbReference type="RefSeq" id="WP_173172425.1">
    <property type="nucleotide sequence ID" value="NZ_AP023189.1"/>
</dbReference>
<evidence type="ECO:0000256" key="4">
    <source>
        <dbReference type="ARBA" id="ARBA00022679"/>
    </source>
</evidence>
<dbReference type="SMART" id="SM00448">
    <property type="entry name" value="REC"/>
    <property type="match status" value="1"/>
</dbReference>
<dbReference type="EMBL" id="AP023189">
    <property type="protein sequence ID" value="BCG25998.1"/>
    <property type="molecule type" value="Genomic_DNA"/>
</dbReference>
<feature type="domain" description="Histidine kinase" evidence="10">
    <location>
        <begin position="434"/>
        <end position="646"/>
    </location>
</feature>
<dbReference type="GO" id="GO:0000155">
    <property type="term" value="F:phosphorelay sensor kinase activity"/>
    <property type="evidence" value="ECO:0007669"/>
    <property type="project" value="InterPro"/>
</dbReference>
<dbReference type="InterPro" id="IPR003661">
    <property type="entry name" value="HisK_dim/P_dom"/>
</dbReference>
<feature type="signal peptide" evidence="9">
    <location>
        <begin position="1"/>
        <end position="23"/>
    </location>
</feature>
<dbReference type="InterPro" id="IPR036097">
    <property type="entry name" value="HisK_dim/P_sf"/>
</dbReference>
<dbReference type="InterPro" id="IPR001789">
    <property type="entry name" value="Sig_transdc_resp-reg_receiver"/>
</dbReference>
<dbReference type="SUPFAM" id="SSF55874">
    <property type="entry name" value="ATPase domain of HSP90 chaperone/DNA topoisomerase II/histidine kinase"/>
    <property type="match status" value="1"/>
</dbReference>
<dbReference type="Pfam" id="PF07695">
    <property type="entry name" value="7TMR-DISM_7TM"/>
    <property type="match status" value="1"/>
</dbReference>
<dbReference type="Proteomes" id="UP001054892">
    <property type="component" value="Unassembled WGS sequence"/>
</dbReference>
<feature type="modified residue" description="4-aspartylphosphate" evidence="6">
    <location>
        <position position="713"/>
    </location>
</feature>
<evidence type="ECO:0000256" key="6">
    <source>
        <dbReference type="PROSITE-ProRule" id="PRU00169"/>
    </source>
</evidence>
<dbReference type="InterPro" id="IPR003594">
    <property type="entry name" value="HATPase_dom"/>
</dbReference>
<dbReference type="Gene3D" id="1.20.120.160">
    <property type="entry name" value="HPT domain"/>
    <property type="match status" value="1"/>
</dbReference>
<evidence type="ECO:0000256" key="8">
    <source>
        <dbReference type="SAM" id="Phobius"/>
    </source>
</evidence>
<evidence type="ECO:0000256" key="9">
    <source>
        <dbReference type="SAM" id="SignalP"/>
    </source>
</evidence>
<dbReference type="Gene3D" id="1.10.287.130">
    <property type="match status" value="1"/>
</dbReference>
<comment type="catalytic activity">
    <reaction evidence="1">
        <text>ATP + protein L-histidine = ADP + protein N-phospho-L-histidine.</text>
        <dbReference type="EC" id="2.7.13.3"/>
    </reaction>
</comment>
<dbReference type="CDD" id="cd17546">
    <property type="entry name" value="REC_hyHK_CKI1_RcsC-like"/>
    <property type="match status" value="1"/>
</dbReference>
<dbReference type="SUPFAM" id="SSF52172">
    <property type="entry name" value="CheY-like"/>
    <property type="match status" value="1"/>
</dbReference>
<dbReference type="Pfam" id="PF02518">
    <property type="entry name" value="HATPase_c"/>
    <property type="match status" value="1"/>
</dbReference>
<evidence type="ECO:0000259" key="10">
    <source>
        <dbReference type="PROSITE" id="PS50109"/>
    </source>
</evidence>
<keyword evidence="8" id="KW-0472">Membrane</keyword>
<dbReference type="SUPFAM" id="SSF47384">
    <property type="entry name" value="Homodimeric domain of signal transducing histidine kinase"/>
    <property type="match status" value="1"/>
</dbReference>
<feature type="transmembrane region" description="Helical" evidence="8">
    <location>
        <begin position="248"/>
        <end position="265"/>
    </location>
</feature>
<keyword evidence="4" id="KW-0808">Transferase</keyword>
<dbReference type="InterPro" id="IPR036890">
    <property type="entry name" value="HATPase_C_sf"/>
</dbReference>
<keyword evidence="9" id="KW-0732">Signal</keyword>
<dbReference type="Proteomes" id="UP000509383">
    <property type="component" value="Chromosome"/>
</dbReference>
<dbReference type="SUPFAM" id="SSF47226">
    <property type="entry name" value="Histidine-containing phosphotransfer domain, HPT domain"/>
    <property type="match status" value="1"/>
</dbReference>
<evidence type="ECO:0000313" key="14">
    <source>
        <dbReference type="Proteomes" id="UP000509383"/>
    </source>
</evidence>
<dbReference type="PROSITE" id="PS50110">
    <property type="entry name" value="RESPONSE_REGULATORY"/>
    <property type="match status" value="1"/>
</dbReference>
<gene>
    <name evidence="12" type="ORF">TUM18999_41890</name>
    <name evidence="13" type="ORF">TUM20286_10240</name>
</gene>
<dbReference type="SMART" id="SM00387">
    <property type="entry name" value="HATPase_c"/>
    <property type="match status" value="1"/>
</dbReference>
<dbReference type="InterPro" id="IPR036641">
    <property type="entry name" value="HPT_dom_sf"/>
</dbReference>
<dbReference type="InterPro" id="IPR011623">
    <property type="entry name" value="7TMR_DISM_rcpt_extracell_dom1"/>
</dbReference>
<dbReference type="Gene3D" id="3.30.565.10">
    <property type="entry name" value="Histidine kinase-like ATPase, C-terminal domain"/>
    <property type="match status" value="1"/>
</dbReference>
<accession>A0A6J4E9A0</accession>
<dbReference type="Gene3D" id="3.40.50.2300">
    <property type="match status" value="1"/>
</dbReference>
<evidence type="ECO:0000313" key="15">
    <source>
        <dbReference type="Proteomes" id="UP001054892"/>
    </source>
</evidence>
<feature type="chain" id="PRO_5027074909" description="histidine kinase" evidence="9">
    <location>
        <begin position="24"/>
        <end position="902"/>
    </location>
</feature>
<dbReference type="InterPro" id="IPR004358">
    <property type="entry name" value="Sig_transdc_His_kin-like_C"/>
</dbReference>
<feature type="transmembrane region" description="Helical" evidence="8">
    <location>
        <begin position="277"/>
        <end position="301"/>
    </location>
</feature>
<dbReference type="Pfam" id="PF00072">
    <property type="entry name" value="Response_reg"/>
    <property type="match status" value="1"/>
</dbReference>
<dbReference type="InterPro" id="IPR011006">
    <property type="entry name" value="CheY-like_superfamily"/>
</dbReference>
<feature type="transmembrane region" description="Helical" evidence="8">
    <location>
        <begin position="184"/>
        <end position="203"/>
    </location>
</feature>
<organism evidence="12 14">
    <name type="scientific">Pseudomonas tohonis</name>
    <dbReference type="NCBI Taxonomy" id="2725477"/>
    <lineage>
        <taxon>Bacteria</taxon>
        <taxon>Pseudomonadati</taxon>
        <taxon>Pseudomonadota</taxon>
        <taxon>Gammaproteobacteria</taxon>
        <taxon>Pseudomonadales</taxon>
        <taxon>Pseudomonadaceae</taxon>
        <taxon>Pseudomonas</taxon>
    </lineage>
</organism>
<dbReference type="PRINTS" id="PR00344">
    <property type="entry name" value="BCTRLSENSOR"/>
</dbReference>
<evidence type="ECO:0000259" key="11">
    <source>
        <dbReference type="PROSITE" id="PS50110"/>
    </source>
</evidence>
<keyword evidence="15" id="KW-1185">Reference proteome</keyword>
<keyword evidence="3 6" id="KW-0597">Phosphoprotein</keyword>
<dbReference type="PROSITE" id="PS50109">
    <property type="entry name" value="HIS_KIN"/>
    <property type="match status" value="1"/>
</dbReference>
<proteinExistence type="predicted"/>
<dbReference type="PANTHER" id="PTHR43047">
    <property type="entry name" value="TWO-COMPONENT HISTIDINE PROTEIN KINASE"/>
    <property type="match status" value="1"/>
</dbReference>
<evidence type="ECO:0000256" key="3">
    <source>
        <dbReference type="ARBA" id="ARBA00022553"/>
    </source>
</evidence>
<dbReference type="InterPro" id="IPR005467">
    <property type="entry name" value="His_kinase_dom"/>
</dbReference>
<dbReference type="KEGG" id="ptw:TUM18999_41890"/>
<dbReference type="EC" id="2.7.13.3" evidence="2"/>